<evidence type="ECO:0000313" key="2">
    <source>
        <dbReference type="EMBL" id="TWG23052.1"/>
    </source>
</evidence>
<dbReference type="PANTHER" id="PTHR37305:SF1">
    <property type="entry name" value="MEMBRANE PROTEIN"/>
    <property type="match status" value="1"/>
</dbReference>
<sequence>MSLYRTELRRLTKRRFTRWMTLAGVLVLLAVLAGVFLTNHKIGPAERARAERQAEQQYQEQVRWAEQEKAACVQAQAAGTPNKEGRFPPDCEMISPPPRDAFQAQWFLPSTFDFRKTFDETLVPFTAILALVGFVVGASFVGAEWSTGGMMNLLLWRPKRLTVLLTKLAALLTGLLTLALTSAVVWTVGFWLVGTFRGTTAKTTSGAWQSFALTGLRGLLLVLTAATIGFALASLGRHTAMALGGAIALAVVGQFGVGILLSMANVTFVEAWLLPTYALAWMQKKVTLENWDSCNNVSYSGECKPETLDITWQHSSTLLIGGLVVLLGAALWAMRRRDIS</sequence>
<comment type="caution">
    <text evidence="2">The sequence shown here is derived from an EMBL/GenBank/DDBJ whole genome shotgun (WGS) entry which is preliminary data.</text>
</comment>
<feature type="transmembrane region" description="Helical" evidence="1">
    <location>
        <begin position="240"/>
        <end position="264"/>
    </location>
</feature>
<accession>A0A561WGR4</accession>
<evidence type="ECO:0000256" key="1">
    <source>
        <dbReference type="SAM" id="Phobius"/>
    </source>
</evidence>
<dbReference type="EMBL" id="VIXA01000002">
    <property type="protein sequence ID" value="TWG23052.1"/>
    <property type="molecule type" value="Genomic_DNA"/>
</dbReference>
<keyword evidence="3" id="KW-1185">Reference proteome</keyword>
<dbReference type="AlphaFoldDB" id="A0A561WGR4"/>
<keyword evidence="1" id="KW-0812">Transmembrane</keyword>
<feature type="transmembrane region" description="Helical" evidence="1">
    <location>
        <begin position="20"/>
        <end position="37"/>
    </location>
</feature>
<organism evidence="2 3">
    <name type="scientific">Micromonospora palomenae</name>
    <dbReference type="NCBI Taxonomy" id="1461247"/>
    <lineage>
        <taxon>Bacteria</taxon>
        <taxon>Bacillati</taxon>
        <taxon>Actinomycetota</taxon>
        <taxon>Actinomycetes</taxon>
        <taxon>Micromonosporales</taxon>
        <taxon>Micromonosporaceae</taxon>
        <taxon>Micromonospora</taxon>
    </lineage>
</organism>
<dbReference type="RefSeq" id="WP_154941493.1">
    <property type="nucleotide sequence ID" value="NZ_VIXA01000002.1"/>
</dbReference>
<feature type="transmembrane region" description="Helical" evidence="1">
    <location>
        <begin position="315"/>
        <end position="334"/>
    </location>
</feature>
<evidence type="ECO:0000313" key="3">
    <source>
        <dbReference type="Proteomes" id="UP000319927"/>
    </source>
</evidence>
<keyword evidence="1" id="KW-0472">Membrane</keyword>
<proteinExistence type="predicted"/>
<feature type="transmembrane region" description="Helical" evidence="1">
    <location>
        <begin position="211"/>
        <end position="233"/>
    </location>
</feature>
<dbReference type="OrthoDB" id="3352119at2"/>
<feature type="transmembrane region" description="Helical" evidence="1">
    <location>
        <begin position="164"/>
        <end position="191"/>
    </location>
</feature>
<dbReference type="Pfam" id="PF12679">
    <property type="entry name" value="ABC2_membrane_2"/>
    <property type="match status" value="1"/>
</dbReference>
<reference evidence="2 3" key="1">
    <citation type="submission" date="2019-06" db="EMBL/GenBank/DDBJ databases">
        <title>Sequencing the genomes of 1000 actinobacteria strains.</title>
        <authorList>
            <person name="Klenk H.-P."/>
        </authorList>
    </citation>
    <scope>NUCLEOTIDE SEQUENCE [LARGE SCALE GENOMIC DNA]</scope>
    <source>
        <strain evidence="2 3">DSM 102131</strain>
    </source>
</reference>
<gene>
    <name evidence="2" type="ORF">FHX75_121598</name>
</gene>
<dbReference type="GO" id="GO:0140359">
    <property type="term" value="F:ABC-type transporter activity"/>
    <property type="evidence" value="ECO:0007669"/>
    <property type="project" value="InterPro"/>
</dbReference>
<name>A0A561WGR4_9ACTN</name>
<dbReference type="GO" id="GO:0005886">
    <property type="term" value="C:plasma membrane"/>
    <property type="evidence" value="ECO:0007669"/>
    <property type="project" value="UniProtKB-SubCell"/>
</dbReference>
<dbReference type="Proteomes" id="UP000319927">
    <property type="component" value="Unassembled WGS sequence"/>
</dbReference>
<dbReference type="PANTHER" id="PTHR37305">
    <property type="entry name" value="INTEGRAL MEMBRANE PROTEIN-RELATED"/>
    <property type="match status" value="1"/>
</dbReference>
<feature type="transmembrane region" description="Helical" evidence="1">
    <location>
        <begin position="122"/>
        <end position="143"/>
    </location>
</feature>
<protein>
    <submittedName>
        <fullName evidence="2">ABC-type transport system involved in multi-copper enzyme maturation permease subunit</fullName>
    </submittedName>
</protein>
<keyword evidence="1" id="KW-1133">Transmembrane helix</keyword>